<dbReference type="AlphaFoldDB" id="A0ABC9U259"/>
<dbReference type="EMBL" id="AWSU01000074">
    <property type="protein sequence ID" value="ERI79378.1"/>
    <property type="molecule type" value="Genomic_DNA"/>
</dbReference>
<dbReference type="Gene3D" id="2.40.50.230">
    <property type="entry name" value="Gp5 N-terminal domain"/>
    <property type="match status" value="1"/>
</dbReference>
<evidence type="ECO:0000259" key="1">
    <source>
        <dbReference type="Pfam" id="PF04717"/>
    </source>
</evidence>
<gene>
    <name evidence="2" type="ORF">CLOSYM_00917</name>
</gene>
<dbReference type="InterPro" id="IPR037026">
    <property type="entry name" value="Vgr_OB-fold_dom_sf"/>
</dbReference>
<evidence type="ECO:0000313" key="2">
    <source>
        <dbReference type="EMBL" id="ERI79378.1"/>
    </source>
</evidence>
<proteinExistence type="predicted"/>
<sequence>MNEIRVGNVSSVNYAAGTVRIVYPDKSEKGTAELPVFCGTGEYQMPKVDDQVLVLHLSNDSSVGIVMGGFWSDRSLPSQSGPGMFYKRLGDDDAAFLKQLGGVLTLCDREISLQGSAGTITLTQLLEMKKKLDALEG</sequence>
<dbReference type="Proteomes" id="UP000016491">
    <property type="component" value="Unassembled WGS sequence"/>
</dbReference>
<dbReference type="InterPro" id="IPR006531">
    <property type="entry name" value="Gp5/Vgr_OB"/>
</dbReference>
<dbReference type="GeneID" id="57970068"/>
<comment type="caution">
    <text evidence="2">The sequence shown here is derived from an EMBL/GenBank/DDBJ whole genome shotgun (WGS) entry which is preliminary data.</text>
</comment>
<feature type="domain" description="Gp5/Type VI secretion system Vgr protein OB-fold" evidence="1">
    <location>
        <begin position="39"/>
        <end position="71"/>
    </location>
</feature>
<protein>
    <recommendedName>
        <fullName evidence="1">Gp5/Type VI secretion system Vgr protein OB-fold domain-containing protein</fullName>
    </recommendedName>
</protein>
<reference evidence="2 3" key="1">
    <citation type="submission" date="2013-07" db="EMBL/GenBank/DDBJ databases">
        <authorList>
            <person name="Weinstock G."/>
            <person name="Sodergren E."/>
            <person name="Wylie T."/>
            <person name="Fulton L."/>
            <person name="Fulton R."/>
            <person name="Fronick C."/>
            <person name="O'Laughlin M."/>
            <person name="Godfrey J."/>
            <person name="Miner T."/>
            <person name="Herter B."/>
            <person name="Appelbaum E."/>
            <person name="Cordes M."/>
            <person name="Lek S."/>
            <person name="Wollam A."/>
            <person name="Pepin K.H."/>
            <person name="Palsikar V.B."/>
            <person name="Mitreva M."/>
            <person name="Wilson R.K."/>
        </authorList>
    </citation>
    <scope>NUCLEOTIDE SEQUENCE [LARGE SCALE GENOMIC DNA]</scope>
    <source>
        <strain evidence="2 3">ATCC 14940</strain>
    </source>
</reference>
<dbReference type="RefSeq" id="WP_021641437.1">
    <property type="nucleotide sequence ID" value="NZ_KE992856.1"/>
</dbReference>
<dbReference type="Pfam" id="PF04717">
    <property type="entry name" value="Phage_base_V"/>
    <property type="match status" value="1"/>
</dbReference>
<accession>A0ABC9U259</accession>
<evidence type="ECO:0000313" key="3">
    <source>
        <dbReference type="Proteomes" id="UP000016491"/>
    </source>
</evidence>
<name>A0ABC9U259_CLOSY</name>
<organism evidence="2 3">
    <name type="scientific">[Clostridium] symbiosum ATCC 14940</name>
    <dbReference type="NCBI Taxonomy" id="411472"/>
    <lineage>
        <taxon>Bacteria</taxon>
        <taxon>Bacillati</taxon>
        <taxon>Bacillota</taxon>
        <taxon>Clostridia</taxon>
        <taxon>Lachnospirales</taxon>
        <taxon>Lachnospiraceae</taxon>
        <taxon>Otoolea</taxon>
    </lineage>
</organism>